<name>A0A5R8WWR0_9BACT</name>
<sequence>MPVSHYERLRMTHRTLLKAPLSRAELRELLTDLPEVLTIIGESRPALVPEIEFSRRQLAQLEADLAHPLAPDGAAPAWSARLHRVLAGLFGP</sequence>
<reference evidence="1 2" key="1">
    <citation type="submission" date="2019-05" db="EMBL/GenBank/DDBJ databases">
        <title>Hymenobacter edaphi sp. nov., isolated from abandoned arsenic-contaminated farmland soil.</title>
        <authorList>
            <person name="Nie L."/>
        </authorList>
    </citation>
    <scope>NUCLEOTIDE SEQUENCE [LARGE SCALE GENOMIC DNA]</scope>
    <source>
        <strain evidence="1 2">1-3-3-8</strain>
    </source>
</reference>
<dbReference type="RefSeq" id="WP_138074751.1">
    <property type="nucleotide sequence ID" value="NZ_VAJM01000001.1"/>
</dbReference>
<gene>
    <name evidence="1" type="ORF">FDY95_00390</name>
</gene>
<protein>
    <submittedName>
        <fullName evidence="1">Uncharacterized protein</fullName>
    </submittedName>
</protein>
<dbReference type="Proteomes" id="UP000305517">
    <property type="component" value="Unassembled WGS sequence"/>
</dbReference>
<keyword evidence="2" id="KW-1185">Reference proteome</keyword>
<evidence type="ECO:0000313" key="1">
    <source>
        <dbReference type="EMBL" id="TLM96493.1"/>
    </source>
</evidence>
<comment type="caution">
    <text evidence="1">The sequence shown here is derived from an EMBL/GenBank/DDBJ whole genome shotgun (WGS) entry which is preliminary data.</text>
</comment>
<dbReference type="OrthoDB" id="9918264at2"/>
<dbReference type="EMBL" id="VAJM01000001">
    <property type="protein sequence ID" value="TLM96493.1"/>
    <property type="molecule type" value="Genomic_DNA"/>
</dbReference>
<accession>A0A5R8WWR0</accession>
<dbReference type="AlphaFoldDB" id="A0A5R8WWR0"/>
<proteinExistence type="predicted"/>
<evidence type="ECO:0000313" key="2">
    <source>
        <dbReference type="Proteomes" id="UP000305517"/>
    </source>
</evidence>
<organism evidence="1 2">
    <name type="scientific">Hymenobacter jeollabukensis</name>
    <dbReference type="NCBI Taxonomy" id="2025313"/>
    <lineage>
        <taxon>Bacteria</taxon>
        <taxon>Pseudomonadati</taxon>
        <taxon>Bacteroidota</taxon>
        <taxon>Cytophagia</taxon>
        <taxon>Cytophagales</taxon>
        <taxon>Hymenobacteraceae</taxon>
        <taxon>Hymenobacter</taxon>
    </lineage>
</organism>